<dbReference type="EMBL" id="BAAALD010000145">
    <property type="protein sequence ID" value="GAA1124536.1"/>
    <property type="molecule type" value="Genomic_DNA"/>
</dbReference>
<evidence type="ECO:0000256" key="2">
    <source>
        <dbReference type="ARBA" id="ARBA00023002"/>
    </source>
</evidence>
<sequence length="256" mass="26537">MSVQNALLSGKVALITGASSGIGAAAARVFAAEGAAVVLAARREQQLADLVDELTGKGLEACYAVTDVTSDAEVARAVQAAVSRYGRLDAAFNNAGYGAEQTPLHLMEQEVFDRIIDVNLRGVWSCMRHEIPAMLAAGGGAIVNTSSVAGLVATPVAAPYVVSKHAVVGLTKAAANEYGAQGIRVNAVAPGTTRSEMIEQWLAIRPDIEARLHEATPQPRTAAPEEIAEAAAWLCSDRASFVTGAVLPVDGGYTVR</sequence>
<comment type="caution">
    <text evidence="3">The sequence shown here is derived from an EMBL/GenBank/DDBJ whole genome shotgun (WGS) entry which is preliminary data.</text>
</comment>
<dbReference type="Gene3D" id="3.40.50.720">
    <property type="entry name" value="NAD(P)-binding Rossmann-like Domain"/>
    <property type="match status" value="1"/>
</dbReference>
<dbReference type="NCBIfam" id="NF005559">
    <property type="entry name" value="PRK07231.1"/>
    <property type="match status" value="1"/>
</dbReference>
<proteinExistence type="inferred from homology"/>
<dbReference type="Pfam" id="PF13561">
    <property type="entry name" value="adh_short_C2"/>
    <property type="match status" value="1"/>
</dbReference>
<dbReference type="PANTHER" id="PTHR24321:SF11">
    <property type="entry name" value="BLR0893 PROTEIN"/>
    <property type="match status" value="1"/>
</dbReference>
<reference evidence="3 4" key="1">
    <citation type="journal article" date="2019" name="Int. J. Syst. Evol. Microbiol.">
        <title>The Global Catalogue of Microorganisms (GCM) 10K type strain sequencing project: providing services to taxonomists for standard genome sequencing and annotation.</title>
        <authorList>
            <consortium name="The Broad Institute Genomics Platform"/>
            <consortium name="The Broad Institute Genome Sequencing Center for Infectious Disease"/>
            <person name="Wu L."/>
            <person name="Ma J."/>
        </authorList>
    </citation>
    <scope>NUCLEOTIDE SEQUENCE [LARGE SCALE GENOMIC DNA]</scope>
    <source>
        <strain evidence="3 4">JCM 13002</strain>
    </source>
</reference>
<dbReference type="SUPFAM" id="SSF51735">
    <property type="entry name" value="NAD(P)-binding Rossmann-fold domains"/>
    <property type="match status" value="1"/>
</dbReference>
<comment type="similarity">
    <text evidence="1">Belongs to the short-chain dehydrogenases/reductases (SDR) family.</text>
</comment>
<keyword evidence="4" id="KW-1185">Reference proteome</keyword>
<protein>
    <submittedName>
        <fullName evidence="3">SDR family oxidoreductase</fullName>
    </submittedName>
</protein>
<name>A0ABN1U6G9_9ACTN</name>
<keyword evidence="2" id="KW-0560">Oxidoreductase</keyword>
<dbReference type="InterPro" id="IPR020904">
    <property type="entry name" value="Sc_DH/Rdtase_CS"/>
</dbReference>
<dbReference type="PROSITE" id="PS00061">
    <property type="entry name" value="ADH_SHORT"/>
    <property type="match status" value="1"/>
</dbReference>
<organism evidence="3 4">
    <name type="scientific">Kitasatospora arboriphila</name>
    <dbReference type="NCBI Taxonomy" id="258052"/>
    <lineage>
        <taxon>Bacteria</taxon>
        <taxon>Bacillati</taxon>
        <taxon>Actinomycetota</taxon>
        <taxon>Actinomycetes</taxon>
        <taxon>Kitasatosporales</taxon>
        <taxon>Streptomycetaceae</taxon>
        <taxon>Kitasatospora</taxon>
    </lineage>
</organism>
<accession>A0ABN1U6G9</accession>
<dbReference type="PRINTS" id="PR00081">
    <property type="entry name" value="GDHRDH"/>
</dbReference>
<dbReference type="PRINTS" id="PR00080">
    <property type="entry name" value="SDRFAMILY"/>
</dbReference>
<dbReference type="Proteomes" id="UP001499987">
    <property type="component" value="Unassembled WGS sequence"/>
</dbReference>
<gene>
    <name evidence="3" type="ORF">GCM10009663_74320</name>
</gene>
<evidence type="ECO:0000313" key="4">
    <source>
        <dbReference type="Proteomes" id="UP001499987"/>
    </source>
</evidence>
<dbReference type="InterPro" id="IPR036291">
    <property type="entry name" value="NAD(P)-bd_dom_sf"/>
</dbReference>
<dbReference type="RefSeq" id="WP_344628177.1">
    <property type="nucleotide sequence ID" value="NZ_BAAALD010000145.1"/>
</dbReference>
<evidence type="ECO:0000313" key="3">
    <source>
        <dbReference type="EMBL" id="GAA1124536.1"/>
    </source>
</evidence>
<dbReference type="CDD" id="cd05233">
    <property type="entry name" value="SDR_c"/>
    <property type="match status" value="1"/>
</dbReference>
<dbReference type="PANTHER" id="PTHR24321">
    <property type="entry name" value="DEHYDROGENASES, SHORT CHAIN"/>
    <property type="match status" value="1"/>
</dbReference>
<dbReference type="InterPro" id="IPR002347">
    <property type="entry name" value="SDR_fam"/>
</dbReference>
<evidence type="ECO:0000256" key="1">
    <source>
        <dbReference type="ARBA" id="ARBA00006484"/>
    </source>
</evidence>